<proteinExistence type="predicted"/>
<evidence type="ECO:0000313" key="2">
    <source>
        <dbReference type="Proteomes" id="UP000219573"/>
    </source>
</evidence>
<dbReference type="Proteomes" id="UP000219573">
    <property type="component" value="Unassembled WGS sequence"/>
</dbReference>
<sequence length="75" mass="8745">MVIGIEIISSKGYDYFKMVVQNYISIVDLQKALQVPEKYHILVNGFYELDDYQVKPYDQISFIVNPVITEVKNIN</sequence>
<dbReference type="RefSeq" id="WP_097017104.1">
    <property type="nucleotide sequence ID" value="NZ_OBDZ01000006.1"/>
</dbReference>
<dbReference type="EMBL" id="OBDZ01000006">
    <property type="protein sequence ID" value="SNY20974.1"/>
    <property type="molecule type" value="Genomic_DNA"/>
</dbReference>
<name>A0A285GCS9_9FIRM</name>
<dbReference type="OrthoDB" id="2112333at2"/>
<keyword evidence="2" id="KW-1185">Reference proteome</keyword>
<dbReference type="STRING" id="1413210.U472_03780"/>
<dbReference type="AlphaFoldDB" id="A0A285GCS9"/>
<evidence type="ECO:0000313" key="1">
    <source>
        <dbReference type="EMBL" id="SNY20974.1"/>
    </source>
</evidence>
<reference evidence="2" key="1">
    <citation type="submission" date="2017-09" db="EMBL/GenBank/DDBJ databases">
        <authorList>
            <person name="Varghese N."/>
            <person name="Submissions S."/>
        </authorList>
    </citation>
    <scope>NUCLEOTIDE SEQUENCE [LARGE SCALE GENOMIC DNA]</scope>
    <source>
        <strain evidence="2">MSL47</strain>
    </source>
</reference>
<gene>
    <name evidence="1" type="ORF">SAMN06265827_10673</name>
</gene>
<protein>
    <submittedName>
        <fullName evidence="1">Uncharacterized protein</fullName>
    </submittedName>
</protein>
<organism evidence="1 2">
    <name type="scientific">Orenia metallireducens</name>
    <dbReference type="NCBI Taxonomy" id="1413210"/>
    <lineage>
        <taxon>Bacteria</taxon>
        <taxon>Bacillati</taxon>
        <taxon>Bacillota</taxon>
        <taxon>Clostridia</taxon>
        <taxon>Halanaerobiales</taxon>
        <taxon>Halobacteroidaceae</taxon>
        <taxon>Orenia</taxon>
    </lineage>
</organism>
<accession>A0A285GCS9</accession>